<evidence type="ECO:0000256" key="3">
    <source>
        <dbReference type="SAM" id="Phobius"/>
    </source>
</evidence>
<accession>A0A1J5PYX6</accession>
<dbReference type="EMBL" id="MLJW01001822">
    <property type="protein sequence ID" value="OIQ76606.1"/>
    <property type="molecule type" value="Genomic_DNA"/>
</dbReference>
<protein>
    <submittedName>
        <fullName evidence="4">Uncharacterized protein</fullName>
    </submittedName>
</protein>
<sequence length="226" mass="25377">MNRQINLLNPELIRLPDRLRAPLLAKLSAGMMLVLLCFFAYLRHQEAALIRQVGQAAQQLKETRARLDRAGQQYAPRQPNEALQNEIVRMETRLTRHQQMLAYLQQDRLGSHVGFSTYMRAFARKKISGLWLTGFSIDHDTNEMTLQGRALEPELVPEYISQLGDEPAFKGRNFAALSMAVPEVPPAARASGGASARVEPPIKFIEFELQSSSRPDGRPAAKGRKS</sequence>
<reference evidence="4" key="1">
    <citation type="submission" date="2016-10" db="EMBL/GenBank/DDBJ databases">
        <title>Sequence of Gallionella enrichment culture.</title>
        <authorList>
            <person name="Poehlein A."/>
            <person name="Muehling M."/>
            <person name="Daniel R."/>
        </authorList>
    </citation>
    <scope>NUCLEOTIDE SEQUENCE</scope>
</reference>
<keyword evidence="3" id="KW-0812">Transmembrane</keyword>
<feature type="coiled-coil region" evidence="1">
    <location>
        <begin position="50"/>
        <end position="100"/>
    </location>
</feature>
<evidence type="ECO:0000313" key="4">
    <source>
        <dbReference type="EMBL" id="OIQ76606.1"/>
    </source>
</evidence>
<dbReference type="AlphaFoldDB" id="A0A1J5PYX6"/>
<dbReference type="InterPro" id="IPR007813">
    <property type="entry name" value="PilN"/>
</dbReference>
<gene>
    <name evidence="4" type="ORF">GALL_417130</name>
</gene>
<evidence type="ECO:0000256" key="1">
    <source>
        <dbReference type="SAM" id="Coils"/>
    </source>
</evidence>
<evidence type="ECO:0000256" key="2">
    <source>
        <dbReference type="SAM" id="MobiDB-lite"/>
    </source>
</evidence>
<proteinExistence type="predicted"/>
<dbReference type="Pfam" id="PF05137">
    <property type="entry name" value="PilN"/>
    <property type="match status" value="1"/>
</dbReference>
<keyword evidence="3" id="KW-0472">Membrane</keyword>
<name>A0A1J5PYX6_9ZZZZ</name>
<keyword evidence="1" id="KW-0175">Coiled coil</keyword>
<feature type="transmembrane region" description="Helical" evidence="3">
    <location>
        <begin position="21"/>
        <end position="42"/>
    </location>
</feature>
<feature type="region of interest" description="Disordered" evidence="2">
    <location>
        <begin position="206"/>
        <end position="226"/>
    </location>
</feature>
<keyword evidence="3" id="KW-1133">Transmembrane helix</keyword>
<organism evidence="4">
    <name type="scientific">mine drainage metagenome</name>
    <dbReference type="NCBI Taxonomy" id="410659"/>
    <lineage>
        <taxon>unclassified sequences</taxon>
        <taxon>metagenomes</taxon>
        <taxon>ecological metagenomes</taxon>
    </lineage>
</organism>
<comment type="caution">
    <text evidence="4">The sequence shown here is derived from an EMBL/GenBank/DDBJ whole genome shotgun (WGS) entry which is preliminary data.</text>
</comment>